<protein>
    <recommendedName>
        <fullName evidence="3">SRPBCC domain-containing protein</fullName>
    </recommendedName>
</protein>
<proteinExistence type="predicted"/>
<evidence type="ECO:0000313" key="2">
    <source>
        <dbReference type="Proteomes" id="UP001296993"/>
    </source>
</evidence>
<organism evidence="1 2">
    <name type="scientific">Paeniglutamicibacter kerguelensis</name>
    <dbReference type="NCBI Taxonomy" id="254788"/>
    <lineage>
        <taxon>Bacteria</taxon>
        <taxon>Bacillati</taxon>
        <taxon>Actinomycetota</taxon>
        <taxon>Actinomycetes</taxon>
        <taxon>Micrococcales</taxon>
        <taxon>Micrococcaceae</taxon>
        <taxon>Paeniglutamicibacter</taxon>
    </lineage>
</organism>
<dbReference type="SUPFAM" id="SSF55961">
    <property type="entry name" value="Bet v1-like"/>
    <property type="match status" value="1"/>
</dbReference>
<accession>A0ABS4XEX6</accession>
<dbReference type="Proteomes" id="UP001296993">
    <property type="component" value="Unassembled WGS sequence"/>
</dbReference>
<dbReference type="EMBL" id="JAGIOF010000001">
    <property type="protein sequence ID" value="MBP2387028.1"/>
    <property type="molecule type" value="Genomic_DNA"/>
</dbReference>
<keyword evidence="2" id="KW-1185">Reference proteome</keyword>
<comment type="caution">
    <text evidence="1">The sequence shown here is derived from an EMBL/GenBank/DDBJ whole genome shotgun (WGS) entry which is preliminary data.</text>
</comment>
<evidence type="ECO:0008006" key="3">
    <source>
        <dbReference type="Google" id="ProtNLM"/>
    </source>
</evidence>
<sequence>MNKEFEIRQESDLPGAPEQIWKAVTEDTAAWMFPTGEWESYVSEKNYPTHLVSRMEGPNGWFNQLEHEMTPGPGGTHLRYVHSGIFVEDWDNQYDGASKHTTFYLHTLGQYLRYFNDRPVAFSDVQGPDAATSADALDRWVDALGLGNAAVGDTLSLDLPGRGRQEVVVDFRNENFVGLRTDDAMIRIFGRNAFGHRVGLTVHDFKPGAKPEDNAEAWQQALNSAYSAA</sequence>
<dbReference type="InterPro" id="IPR023393">
    <property type="entry name" value="START-like_dom_sf"/>
</dbReference>
<reference evidence="1 2" key="1">
    <citation type="submission" date="2021-03" db="EMBL/GenBank/DDBJ databases">
        <title>Sequencing the genomes of 1000 actinobacteria strains.</title>
        <authorList>
            <person name="Klenk H.-P."/>
        </authorList>
    </citation>
    <scope>NUCLEOTIDE SEQUENCE [LARGE SCALE GENOMIC DNA]</scope>
    <source>
        <strain evidence="1 2">DSM 15797</strain>
    </source>
</reference>
<evidence type="ECO:0000313" key="1">
    <source>
        <dbReference type="EMBL" id="MBP2387028.1"/>
    </source>
</evidence>
<dbReference type="RefSeq" id="WP_209998798.1">
    <property type="nucleotide sequence ID" value="NZ_BAAAJY010000005.1"/>
</dbReference>
<name>A0ABS4XEX6_9MICC</name>
<dbReference type="Gene3D" id="3.30.530.20">
    <property type="match status" value="1"/>
</dbReference>
<gene>
    <name evidence="1" type="ORF">JOF47_002539</name>
</gene>